<evidence type="ECO:0000313" key="2">
    <source>
        <dbReference type="EMBL" id="CAG6395217.1"/>
    </source>
</evidence>
<protein>
    <submittedName>
        <fullName evidence="2">Uncharacterized protein</fullName>
    </submittedName>
</protein>
<dbReference type="EMBL" id="CAJSLV010000060">
    <property type="protein sequence ID" value="CAG6395217.1"/>
    <property type="molecule type" value="Genomic_DNA"/>
</dbReference>
<evidence type="ECO:0000256" key="1">
    <source>
        <dbReference type="SAM" id="MobiDB-lite"/>
    </source>
</evidence>
<dbReference type="Proteomes" id="UP001152519">
    <property type="component" value="Unassembled WGS sequence"/>
</dbReference>
<dbReference type="AlphaFoldDB" id="A0A9W4E838"/>
<feature type="compositionally biased region" description="Basic and acidic residues" evidence="1">
    <location>
        <begin position="20"/>
        <end position="52"/>
    </location>
</feature>
<name>A0A9W4E838_9ACTN</name>
<proteinExistence type="predicted"/>
<feature type="region of interest" description="Disordered" evidence="1">
    <location>
        <begin position="1"/>
        <end position="131"/>
    </location>
</feature>
<accession>A0A9W4E838</accession>
<organism evidence="2 3">
    <name type="scientific">Actinacidiphila cocklensis</name>
    <dbReference type="NCBI Taxonomy" id="887465"/>
    <lineage>
        <taxon>Bacteria</taxon>
        <taxon>Bacillati</taxon>
        <taxon>Actinomycetota</taxon>
        <taxon>Actinomycetes</taxon>
        <taxon>Kitasatosporales</taxon>
        <taxon>Streptomycetaceae</taxon>
        <taxon>Actinacidiphila</taxon>
    </lineage>
</organism>
<keyword evidence="3" id="KW-1185">Reference proteome</keyword>
<evidence type="ECO:0000313" key="3">
    <source>
        <dbReference type="Proteomes" id="UP001152519"/>
    </source>
</evidence>
<sequence length="131" mass="15277">MAQHQQFRLLGHVPAHQHRRDREELAYHPVHQRDDHPDKVPANRDAAPDARARRLPPAAMSFRTAQDFPVKRDELSGHYYHLREKRSQTRTPRGPQTVPDRSRDPPLSAPLFRHRAVGRNTQPRHPFDGTE</sequence>
<reference evidence="2" key="1">
    <citation type="submission" date="2021-05" db="EMBL/GenBank/DDBJ databases">
        <authorList>
            <person name="Arsene-Ploetze F."/>
        </authorList>
    </citation>
    <scope>NUCLEOTIDE SEQUENCE</scope>
    <source>
        <strain evidence="2">DSM 42138</strain>
    </source>
</reference>
<feature type="compositionally biased region" description="Basic and acidic residues" evidence="1">
    <location>
        <begin position="69"/>
        <end position="87"/>
    </location>
</feature>
<comment type="caution">
    <text evidence="2">The sequence shown here is derived from an EMBL/GenBank/DDBJ whole genome shotgun (WGS) entry which is preliminary data.</text>
</comment>
<gene>
    <name evidence="2" type="ORF">SCOCK_300026</name>
</gene>